<organism evidence="1">
    <name type="scientific">freshwater metagenome</name>
    <dbReference type="NCBI Taxonomy" id="449393"/>
    <lineage>
        <taxon>unclassified sequences</taxon>
        <taxon>metagenomes</taxon>
        <taxon>ecological metagenomes</taxon>
    </lineage>
</organism>
<accession>A0A6J6H0D8</accession>
<dbReference type="EMBL" id="CAEZUZ010000004">
    <property type="protein sequence ID" value="CAB4607121.1"/>
    <property type="molecule type" value="Genomic_DNA"/>
</dbReference>
<dbReference type="AlphaFoldDB" id="A0A6J6H0D8"/>
<proteinExistence type="predicted"/>
<evidence type="ECO:0000313" key="1">
    <source>
        <dbReference type="EMBL" id="CAB4607121.1"/>
    </source>
</evidence>
<dbReference type="PROSITE" id="PS51257">
    <property type="entry name" value="PROKAR_LIPOPROTEIN"/>
    <property type="match status" value="1"/>
</dbReference>
<reference evidence="1" key="1">
    <citation type="submission" date="2020-05" db="EMBL/GenBank/DDBJ databases">
        <authorList>
            <person name="Chiriac C."/>
            <person name="Salcher M."/>
            <person name="Ghai R."/>
            <person name="Kavagutti S V."/>
        </authorList>
    </citation>
    <scope>NUCLEOTIDE SEQUENCE</scope>
</reference>
<gene>
    <name evidence="1" type="ORF">UFOPK1889_00050</name>
</gene>
<protein>
    <submittedName>
        <fullName evidence="1">Unannotated protein</fullName>
    </submittedName>
</protein>
<sequence>MKLRYVFSIGLVLLSACGQGSDKSSVTTSAPTTIADNGPVLPTEQIFSLVDAYVASAIQSRPKIMTSTNAEDLKSCARRSATDLGNSVLQSFTSQSPAVNTHQNELAHTAVMQSIQQNLERFIAQCSTK</sequence>
<name>A0A6J6H0D8_9ZZZZ</name>